<sequence>METDAARALVGRFITNIEHPDVDRFLGAAGNKPRAIIDCLSIFAEAGFSLGELCDQLERQPRTVLRSLSRSERSLVHAYDRLLSQLDSDDPNAALLLRIVANVGASFIYTAVLGDIFDLALERGSQSPPRGEFERCLYVLHARLHFDWDRARRPARDQFAMLEYSFLGSVHFNELTYGILAELTADFSEECSALADAAYERAEKGIMVDFGFGEVPVSTASHFFWRAHVSGGVLLSDGCVY</sequence>
<dbReference type="EMBL" id="RBAK01000001">
    <property type="protein sequence ID" value="RKN50546.1"/>
    <property type="molecule type" value="Genomic_DNA"/>
</dbReference>
<reference evidence="1 2" key="1">
    <citation type="journal article" date="2004" name="Syst. Appl. Microbiol.">
        <title>Cryptoendolithic actinomycetes from antarctic sandstone rock samples: Micromonospora endolithica sp. nov. and two isolates related to Micromonospora coerulea Jensen 1932.</title>
        <authorList>
            <person name="Hirsch P."/>
            <person name="Mevs U."/>
            <person name="Kroppenstedt R.M."/>
            <person name="Schumann P."/>
            <person name="Stackebrandt E."/>
        </authorList>
    </citation>
    <scope>NUCLEOTIDE SEQUENCE [LARGE SCALE GENOMIC DNA]</scope>
    <source>
        <strain evidence="1 2">JCM 12677</strain>
    </source>
</reference>
<dbReference type="Proteomes" id="UP000281726">
    <property type="component" value="Unassembled WGS sequence"/>
</dbReference>
<name>A0A3A9ZSH1_9ACTN</name>
<protein>
    <submittedName>
        <fullName evidence="1">Uncharacterized protein</fullName>
    </submittedName>
</protein>
<gene>
    <name evidence="1" type="ORF">D7223_01840</name>
</gene>
<proteinExistence type="predicted"/>
<dbReference type="AlphaFoldDB" id="A0A3A9ZSH1"/>
<evidence type="ECO:0000313" key="2">
    <source>
        <dbReference type="Proteomes" id="UP000281726"/>
    </source>
</evidence>
<evidence type="ECO:0000313" key="1">
    <source>
        <dbReference type="EMBL" id="RKN50546.1"/>
    </source>
</evidence>
<comment type="caution">
    <text evidence="1">The sequence shown here is derived from an EMBL/GenBank/DDBJ whole genome shotgun (WGS) entry which is preliminary data.</text>
</comment>
<organism evidence="1 2">
    <name type="scientific">Micromonospora endolithica</name>
    <dbReference type="NCBI Taxonomy" id="230091"/>
    <lineage>
        <taxon>Bacteria</taxon>
        <taxon>Bacillati</taxon>
        <taxon>Actinomycetota</taxon>
        <taxon>Actinomycetes</taxon>
        <taxon>Micromonosporales</taxon>
        <taxon>Micromonosporaceae</taxon>
        <taxon>Micromonospora</taxon>
    </lineage>
</organism>
<accession>A0A3A9ZSH1</accession>
<keyword evidence="2" id="KW-1185">Reference proteome</keyword>